<sequence length="1019" mass="111690">MPAHEVHGIQENKNEGNDLPRRNRDGNGMGRNNVGEAKTTARAKEARERREDAGGSRCSVPQDREGRGIWIRRRRRATAMFRGREEDGISKIGGERVEPTVQADKADISRKKREGGKGHITSGSGAERAVSCKEACWGLQTRGEGSRESPTVADIVSEPQGKWEGEGRARQKLAVEYLSRLNTLSFNAEVDKRSNVDGRRPIRPNVSTPNTAISSPKIQESRFVIKTSVPGLNSSGINNRGRAFEIGVVSILCLRLHTLPVKSFYLLPGSEESSPEYSNTIARRIKQRESSKNNHQSSLGCVAVLNRRAVWVARHHNITFLPSSHSESANLPHVSSFQAPHPASKNADDSPKRLVRLRSYISAPSSSCQATDIVAACRDVIDIDTGRTCSQSILFQLLLVPLFRRASPTVQPCLMNSLSLSVGDSGGGNGDGGGWNSAPKGELGAAQNDAMVCRVALVVSRLFRVVPNSDSSASGMLSDPAGPMSEGGASPYPISTNTSAFHDLPLPSSRHLRSFHPSCGIHISCGRVDLHVIPLAPPLLFSLSRGSSSTFCLSLTESLTQTHIRGSTTRTQPRLVSTTLQPPLPRPAIHRRLGAERAELRRSFRYGRAIPVLEMRRGRGRGMCAPRVSWSDCDASDPERGGRRTGSVFCGRFERGETCEGRVLDARSVRDDGGRRGLQRCLRRVGASRPVSSVVRLPLISKVADILTRVLLAPAVRALDVADSGPACRGVECCSLAHPSIDLVAYTGDSLSWSLASDVRMPCWISSYHYTDTTEGFGRWRESDIGVAGIAHWKYSDVMTPRRSGEVELSASLPPNPRAAYVDRIPRLPCCTRPRPPPPALNLCPTCVRDAVPLAGISSRRLDVKISLYTTRYCHSLLCTAYASFSRISAAGHGFGVSHLVGAAAMTRQSSSNIGAQRGGVRVRVRHQENPEMPIRLNSHQKYIIVDNWRQLRDCPKLADWLCPFRLMPIITNYRGLWQWKGEIIYIDHYYNRGEHGYKAIATLKQHKWSGQTTASSIL</sequence>
<gene>
    <name evidence="2" type="ORF">R3P38DRAFT_3423820</name>
</gene>
<feature type="compositionally biased region" description="Basic and acidic residues" evidence="1">
    <location>
        <begin position="1"/>
        <end position="25"/>
    </location>
</feature>
<proteinExistence type="predicted"/>
<feature type="region of interest" description="Disordered" evidence="1">
    <location>
        <begin position="1"/>
        <end position="62"/>
    </location>
</feature>
<evidence type="ECO:0000313" key="2">
    <source>
        <dbReference type="EMBL" id="KAK7047042.1"/>
    </source>
</evidence>
<name>A0AAW0D4G5_9AGAR</name>
<organism evidence="2 3">
    <name type="scientific">Favolaschia claudopus</name>
    <dbReference type="NCBI Taxonomy" id="2862362"/>
    <lineage>
        <taxon>Eukaryota</taxon>
        <taxon>Fungi</taxon>
        <taxon>Dikarya</taxon>
        <taxon>Basidiomycota</taxon>
        <taxon>Agaricomycotina</taxon>
        <taxon>Agaricomycetes</taxon>
        <taxon>Agaricomycetidae</taxon>
        <taxon>Agaricales</taxon>
        <taxon>Marasmiineae</taxon>
        <taxon>Mycenaceae</taxon>
        <taxon>Favolaschia</taxon>
    </lineage>
</organism>
<dbReference type="EMBL" id="JAWWNJ010000010">
    <property type="protein sequence ID" value="KAK7047042.1"/>
    <property type="molecule type" value="Genomic_DNA"/>
</dbReference>
<dbReference type="AlphaFoldDB" id="A0AAW0D4G5"/>
<comment type="caution">
    <text evidence="2">The sequence shown here is derived from an EMBL/GenBank/DDBJ whole genome shotgun (WGS) entry which is preliminary data.</text>
</comment>
<accession>A0AAW0D4G5</accession>
<feature type="region of interest" description="Disordered" evidence="1">
    <location>
        <begin position="140"/>
        <end position="167"/>
    </location>
</feature>
<feature type="compositionally biased region" description="Basic and acidic residues" evidence="1">
    <location>
        <begin position="42"/>
        <end position="54"/>
    </location>
</feature>
<evidence type="ECO:0000256" key="1">
    <source>
        <dbReference type="SAM" id="MobiDB-lite"/>
    </source>
</evidence>
<evidence type="ECO:0000313" key="3">
    <source>
        <dbReference type="Proteomes" id="UP001362999"/>
    </source>
</evidence>
<protein>
    <submittedName>
        <fullName evidence="2">Uncharacterized protein</fullName>
    </submittedName>
</protein>
<feature type="compositionally biased region" description="Low complexity" evidence="1">
    <location>
        <begin position="30"/>
        <end position="40"/>
    </location>
</feature>
<reference evidence="2 3" key="1">
    <citation type="journal article" date="2024" name="J Genomics">
        <title>Draft genome sequencing and assembly of Favolaschia claudopus CIRM-BRFM 2984 isolated from oak limbs.</title>
        <authorList>
            <person name="Navarro D."/>
            <person name="Drula E."/>
            <person name="Chaduli D."/>
            <person name="Cazenave R."/>
            <person name="Ahrendt S."/>
            <person name="Wang J."/>
            <person name="Lipzen A."/>
            <person name="Daum C."/>
            <person name="Barry K."/>
            <person name="Grigoriev I.V."/>
            <person name="Favel A."/>
            <person name="Rosso M.N."/>
            <person name="Martin F."/>
        </authorList>
    </citation>
    <scope>NUCLEOTIDE SEQUENCE [LARGE SCALE GENOMIC DNA]</scope>
    <source>
        <strain evidence="2 3">CIRM-BRFM 2984</strain>
    </source>
</reference>
<keyword evidence="3" id="KW-1185">Reference proteome</keyword>
<dbReference type="Proteomes" id="UP001362999">
    <property type="component" value="Unassembled WGS sequence"/>
</dbReference>